<dbReference type="GO" id="GO:0004623">
    <property type="term" value="F:phospholipase A2 activity"/>
    <property type="evidence" value="ECO:0007669"/>
    <property type="project" value="TreeGrafter"/>
</dbReference>
<evidence type="ECO:0000256" key="8">
    <source>
        <dbReference type="PROSITE-ProRule" id="PRU00555"/>
    </source>
</evidence>
<organism evidence="11 12">
    <name type="scientific">Cronartium quercuum f. sp. fusiforme G11</name>
    <dbReference type="NCBI Taxonomy" id="708437"/>
    <lineage>
        <taxon>Eukaryota</taxon>
        <taxon>Fungi</taxon>
        <taxon>Dikarya</taxon>
        <taxon>Basidiomycota</taxon>
        <taxon>Pucciniomycotina</taxon>
        <taxon>Pucciniomycetes</taxon>
        <taxon>Pucciniales</taxon>
        <taxon>Coleosporiaceae</taxon>
        <taxon>Cronartium</taxon>
    </lineage>
</organism>
<dbReference type="Proteomes" id="UP000886653">
    <property type="component" value="Unassembled WGS sequence"/>
</dbReference>
<dbReference type="PANTHER" id="PTHR10728:SF33">
    <property type="entry name" value="LYSOPHOSPHOLIPASE 1-RELATED"/>
    <property type="match status" value="1"/>
</dbReference>
<evidence type="ECO:0000256" key="6">
    <source>
        <dbReference type="ARBA" id="ARBA00023098"/>
    </source>
</evidence>
<evidence type="ECO:0000256" key="5">
    <source>
        <dbReference type="ARBA" id="ARBA00022963"/>
    </source>
</evidence>
<dbReference type="Pfam" id="PF01735">
    <property type="entry name" value="PLA2_B"/>
    <property type="match status" value="1"/>
</dbReference>
<dbReference type="PANTHER" id="PTHR10728">
    <property type="entry name" value="CYTOSOLIC PHOSPHOLIPASE A2"/>
    <property type="match status" value="1"/>
</dbReference>
<sequence length="495" mass="54156">MHQTGLSGGSWLLGSLAMNGYPEIKSLVQSWLLDYDLFVPTQNPKSDTRYFDHLFDDLQQKKASGPTVSMTDAWARALSYHFMPGTTKNNFFQSETPTAHGAGILFSTLKDSAEFKAFKNPYPIIVSNHQPPRGSTQPEGGNYVPLATTVFETTPHEFGSFDPFLSAFTPTKYLGTYLDAGQPTLPSFVQKRNPLAQGPCAVGFDQAGFIIGTSASLFNALVDKGMGSIVGLLSRPQIGFIKLLARRLAAKTDLSDVDTAHYPNPFKGVNGPAGFDQTNSIRLEMVDGGENGENVPLNALLAPARAVDIILAADASADTQARTSKFGAYWPNGTALITTFKRVNSVLPKGFARFPPVPTDPKEWIEKGYSTRPTFFGCNAPERTGNGGYPLIVYLPNSPLPEQSTGIFTNTSTFKLQYSESESTGFLESSTLVTTSPMMNGKIDDEWPTCLSCAMMDRARNRLLKQVSRSNVCEKCFERYCYHDHDQESEKVSSS</sequence>
<evidence type="ECO:0000256" key="7">
    <source>
        <dbReference type="ARBA" id="ARBA00023180"/>
    </source>
</evidence>
<evidence type="ECO:0000259" key="10">
    <source>
        <dbReference type="PROSITE" id="PS51210"/>
    </source>
</evidence>
<keyword evidence="6 8" id="KW-0443">Lipid metabolism</keyword>
<dbReference type="SUPFAM" id="SSF52151">
    <property type="entry name" value="FabD/lysophospholipase-like"/>
    <property type="match status" value="1"/>
</dbReference>
<comment type="caution">
    <text evidence="11">The sequence shown here is derived from an EMBL/GenBank/DDBJ whole genome shotgun (WGS) entry which is preliminary data.</text>
</comment>
<dbReference type="GO" id="GO:0046475">
    <property type="term" value="P:glycerophospholipid catabolic process"/>
    <property type="evidence" value="ECO:0007669"/>
    <property type="project" value="TreeGrafter"/>
</dbReference>
<keyword evidence="5 8" id="KW-0442">Lipid degradation</keyword>
<accession>A0A9P6NG54</accession>
<dbReference type="InterPro" id="IPR016035">
    <property type="entry name" value="Acyl_Trfase/lysoPLipase"/>
</dbReference>
<dbReference type="Gene3D" id="3.40.1090.10">
    <property type="entry name" value="Cytosolic phospholipase A2 catalytic domain"/>
    <property type="match status" value="1"/>
</dbReference>
<name>A0A9P6NG54_9BASI</name>
<evidence type="ECO:0000256" key="4">
    <source>
        <dbReference type="ARBA" id="ARBA00022801"/>
    </source>
</evidence>
<keyword evidence="12" id="KW-1185">Reference proteome</keyword>
<dbReference type="AlphaFoldDB" id="A0A9P6NG54"/>
<reference evidence="11" key="1">
    <citation type="submission" date="2013-11" db="EMBL/GenBank/DDBJ databases">
        <title>Genome sequence of the fusiform rust pathogen reveals effectors for host alternation and coevolution with pine.</title>
        <authorList>
            <consortium name="DOE Joint Genome Institute"/>
            <person name="Smith K."/>
            <person name="Pendleton A."/>
            <person name="Kubisiak T."/>
            <person name="Anderson C."/>
            <person name="Salamov A."/>
            <person name="Aerts A."/>
            <person name="Riley R."/>
            <person name="Clum A."/>
            <person name="Lindquist E."/>
            <person name="Ence D."/>
            <person name="Campbell M."/>
            <person name="Kronenberg Z."/>
            <person name="Feau N."/>
            <person name="Dhillon B."/>
            <person name="Hamelin R."/>
            <person name="Burleigh J."/>
            <person name="Smith J."/>
            <person name="Yandell M."/>
            <person name="Nelson C."/>
            <person name="Grigoriev I."/>
            <person name="Davis J."/>
        </authorList>
    </citation>
    <scope>NUCLEOTIDE SEQUENCE</scope>
    <source>
        <strain evidence="11">G11</strain>
    </source>
</reference>
<comment type="catalytic activity">
    <reaction evidence="9">
        <text>a 1-acyl-sn-glycero-3-phosphocholine + H2O = sn-glycerol 3-phosphocholine + a fatty acid + H(+)</text>
        <dbReference type="Rhea" id="RHEA:15177"/>
        <dbReference type="ChEBI" id="CHEBI:15377"/>
        <dbReference type="ChEBI" id="CHEBI:15378"/>
        <dbReference type="ChEBI" id="CHEBI:16870"/>
        <dbReference type="ChEBI" id="CHEBI:28868"/>
        <dbReference type="ChEBI" id="CHEBI:58168"/>
        <dbReference type="EC" id="3.1.1.5"/>
    </reaction>
</comment>
<evidence type="ECO:0000256" key="3">
    <source>
        <dbReference type="ARBA" id="ARBA00022729"/>
    </source>
</evidence>
<dbReference type="PROSITE" id="PS51210">
    <property type="entry name" value="PLA2C"/>
    <property type="match status" value="1"/>
</dbReference>
<dbReference type="EMBL" id="MU167331">
    <property type="protein sequence ID" value="KAG0143011.1"/>
    <property type="molecule type" value="Genomic_DNA"/>
</dbReference>
<feature type="domain" description="PLA2c" evidence="10">
    <location>
        <begin position="1"/>
        <end position="487"/>
    </location>
</feature>
<dbReference type="OrthoDB" id="4084751at2759"/>
<evidence type="ECO:0000256" key="9">
    <source>
        <dbReference type="RuleBase" id="RU362103"/>
    </source>
</evidence>
<keyword evidence="7" id="KW-0325">Glycoprotein</keyword>
<keyword evidence="4 8" id="KW-0378">Hydrolase</keyword>
<gene>
    <name evidence="11" type="ORF">CROQUDRAFT_96862</name>
</gene>
<evidence type="ECO:0000313" key="11">
    <source>
        <dbReference type="EMBL" id="KAG0143011.1"/>
    </source>
</evidence>
<dbReference type="GO" id="GO:0005829">
    <property type="term" value="C:cytosol"/>
    <property type="evidence" value="ECO:0007669"/>
    <property type="project" value="TreeGrafter"/>
</dbReference>
<keyword evidence="3" id="KW-0732">Signal</keyword>
<evidence type="ECO:0000313" key="12">
    <source>
        <dbReference type="Proteomes" id="UP000886653"/>
    </source>
</evidence>
<dbReference type="SMART" id="SM00022">
    <property type="entry name" value="PLAc"/>
    <property type="match status" value="1"/>
</dbReference>
<proteinExistence type="inferred from homology"/>
<comment type="similarity">
    <text evidence="1 9">Belongs to the lysophospholipase family.</text>
</comment>
<protein>
    <recommendedName>
        <fullName evidence="2 9">Lysophospholipase</fullName>
        <ecNumber evidence="2 9">3.1.1.5</ecNumber>
    </recommendedName>
</protein>
<dbReference type="InterPro" id="IPR002642">
    <property type="entry name" value="LysoPLipase_cat_dom"/>
</dbReference>
<evidence type="ECO:0000256" key="1">
    <source>
        <dbReference type="ARBA" id="ARBA00008780"/>
    </source>
</evidence>
<dbReference type="GO" id="GO:0004622">
    <property type="term" value="F:phosphatidylcholine lysophospholipase activity"/>
    <property type="evidence" value="ECO:0007669"/>
    <property type="project" value="UniProtKB-EC"/>
</dbReference>
<evidence type="ECO:0000256" key="2">
    <source>
        <dbReference type="ARBA" id="ARBA00013274"/>
    </source>
</evidence>
<dbReference type="EC" id="3.1.1.5" evidence="2 9"/>